<sequence>MANTERDLLGNHCLNVMQIYDWITHCSNHKVKIPVFQKNKAKINKQDICGDFHMKDGSLTPILLWHNASSSYLTGTISITNYLESRGSVNVYVNHKHLLSISRGTSKSVTVDNLQSVSISTTSKAISQGRYMITLNEKIILNNTKLFELENVNQMECFLTDKNGKRIDPNKLNEISCKEITPKNKRARKIIKLADGKHASLERVIVQITGYVSLKNYKFNCCLGPVPFCYQAVYFLCAPTGTSISAIVESFSCEMSFVPSSDNCVCFYIEMNCASRLNIKSFTHSNIAVTGKVIKPRELLRC</sequence>
<feature type="domain" description="Endospore appendages core" evidence="1">
    <location>
        <begin position="38"/>
        <end position="138"/>
    </location>
</feature>
<dbReference type="EMBL" id="FODJ01000008">
    <property type="protein sequence ID" value="SEO49007.1"/>
    <property type="molecule type" value="Genomic_DNA"/>
</dbReference>
<name>A0A1H8Q514_9BACI</name>
<dbReference type="STRING" id="872970.SAMN04488134_10837"/>
<protein>
    <recommendedName>
        <fullName evidence="1">Endospore appendages core domain-containing protein</fullName>
    </recommendedName>
</protein>
<dbReference type="Pfam" id="PF13157">
    <property type="entry name" value="Enas"/>
    <property type="match status" value="1"/>
</dbReference>
<dbReference type="RefSeq" id="WP_091498259.1">
    <property type="nucleotide sequence ID" value="NZ_FODJ01000008.1"/>
</dbReference>
<dbReference type="InterPro" id="IPR025055">
    <property type="entry name" value="Ena_core"/>
</dbReference>
<reference evidence="2 3" key="1">
    <citation type="submission" date="2016-10" db="EMBL/GenBank/DDBJ databases">
        <authorList>
            <person name="de Groot N.N."/>
        </authorList>
    </citation>
    <scope>NUCLEOTIDE SEQUENCE [LARGE SCALE GENOMIC DNA]</scope>
    <source>
        <strain evidence="2 3">CGMCC 1.10434</strain>
    </source>
</reference>
<organism evidence="2 3">
    <name type="scientific">Amphibacillus marinus</name>
    <dbReference type="NCBI Taxonomy" id="872970"/>
    <lineage>
        <taxon>Bacteria</taxon>
        <taxon>Bacillati</taxon>
        <taxon>Bacillota</taxon>
        <taxon>Bacilli</taxon>
        <taxon>Bacillales</taxon>
        <taxon>Bacillaceae</taxon>
        <taxon>Amphibacillus</taxon>
    </lineage>
</organism>
<dbReference type="Proteomes" id="UP000199300">
    <property type="component" value="Unassembled WGS sequence"/>
</dbReference>
<evidence type="ECO:0000259" key="1">
    <source>
        <dbReference type="Pfam" id="PF13157"/>
    </source>
</evidence>
<evidence type="ECO:0000313" key="2">
    <source>
        <dbReference type="EMBL" id="SEO49007.1"/>
    </source>
</evidence>
<dbReference type="OrthoDB" id="2680078at2"/>
<gene>
    <name evidence="2" type="ORF">SAMN04488134_10837</name>
</gene>
<evidence type="ECO:0000313" key="3">
    <source>
        <dbReference type="Proteomes" id="UP000199300"/>
    </source>
</evidence>
<accession>A0A1H8Q514</accession>
<keyword evidence="3" id="KW-1185">Reference proteome</keyword>
<proteinExistence type="predicted"/>
<dbReference type="AlphaFoldDB" id="A0A1H8Q514"/>